<gene>
    <name evidence="6" type="ORF">D9Q98_000484</name>
</gene>
<dbReference type="OrthoDB" id="27832at2759"/>
<feature type="region of interest" description="Disordered" evidence="4">
    <location>
        <begin position="915"/>
        <end position="981"/>
    </location>
</feature>
<dbReference type="SUPFAM" id="SSF48371">
    <property type="entry name" value="ARM repeat"/>
    <property type="match status" value="3"/>
</dbReference>
<feature type="compositionally biased region" description="Low complexity" evidence="4">
    <location>
        <begin position="437"/>
        <end position="455"/>
    </location>
</feature>
<feature type="domain" description="MIF4G" evidence="5">
    <location>
        <begin position="683"/>
        <end position="889"/>
    </location>
</feature>
<comment type="subcellular location">
    <subcellularLocation>
        <location evidence="1">Cytoplasm</location>
    </subcellularLocation>
</comment>
<dbReference type="GO" id="GO:0000184">
    <property type="term" value="P:nuclear-transcribed mRNA catabolic process, nonsense-mediated decay"/>
    <property type="evidence" value="ECO:0007669"/>
    <property type="project" value="InterPro"/>
</dbReference>
<feature type="region of interest" description="Disordered" evidence="4">
    <location>
        <begin position="362"/>
        <end position="381"/>
    </location>
</feature>
<evidence type="ECO:0000256" key="3">
    <source>
        <dbReference type="SAM" id="Coils"/>
    </source>
</evidence>
<dbReference type="SMART" id="SM00543">
    <property type="entry name" value="MIF4G"/>
    <property type="match status" value="3"/>
</dbReference>
<feature type="region of interest" description="Disordered" evidence="4">
    <location>
        <begin position="405"/>
        <end position="477"/>
    </location>
</feature>
<dbReference type="InterPro" id="IPR007193">
    <property type="entry name" value="Upf2/Nmd2_C"/>
</dbReference>
<dbReference type="Gene3D" id="1.25.40.180">
    <property type="match status" value="3"/>
</dbReference>
<feature type="coiled-coil region" evidence="3">
    <location>
        <begin position="20"/>
        <end position="81"/>
    </location>
</feature>
<feature type="region of interest" description="Disordered" evidence="4">
    <location>
        <begin position="1011"/>
        <end position="1058"/>
    </location>
</feature>
<dbReference type="EMBL" id="SIDB01000001">
    <property type="protein sequence ID" value="KAI3438041.1"/>
    <property type="molecule type" value="Genomic_DNA"/>
</dbReference>
<proteinExistence type="predicted"/>
<feature type="compositionally biased region" description="Gly residues" evidence="4">
    <location>
        <begin position="1134"/>
        <end position="1151"/>
    </location>
</feature>
<dbReference type="InterPro" id="IPR039762">
    <property type="entry name" value="Nmd2/UPF2"/>
</dbReference>
<reference evidence="6" key="2">
    <citation type="submission" date="2020-11" db="EMBL/GenBank/DDBJ databases">
        <authorList>
            <person name="Cecchin M."/>
            <person name="Marcolungo L."/>
            <person name="Rossato M."/>
            <person name="Girolomoni L."/>
            <person name="Cosentino E."/>
            <person name="Cuine S."/>
            <person name="Li-Beisson Y."/>
            <person name="Delledonne M."/>
            <person name="Ballottari M."/>
        </authorList>
    </citation>
    <scope>NUCLEOTIDE SEQUENCE</scope>
    <source>
        <strain evidence="6">211/11P</strain>
        <tissue evidence="6">Whole cell</tissue>
    </source>
</reference>
<dbReference type="GO" id="GO:0003723">
    <property type="term" value="F:RNA binding"/>
    <property type="evidence" value="ECO:0007669"/>
    <property type="project" value="InterPro"/>
</dbReference>
<dbReference type="GO" id="GO:0035145">
    <property type="term" value="C:exon-exon junction complex"/>
    <property type="evidence" value="ECO:0007669"/>
    <property type="project" value="TreeGrafter"/>
</dbReference>
<dbReference type="Pfam" id="PF02854">
    <property type="entry name" value="MIF4G"/>
    <property type="match status" value="2"/>
</dbReference>
<dbReference type="PANTHER" id="PTHR12839:SF7">
    <property type="entry name" value="REGULATOR OF NONSENSE TRANSCRIPTS 2"/>
    <property type="match status" value="1"/>
</dbReference>
<keyword evidence="7" id="KW-1185">Reference proteome</keyword>
<evidence type="ECO:0000313" key="7">
    <source>
        <dbReference type="Proteomes" id="UP001055712"/>
    </source>
</evidence>
<comment type="caution">
    <text evidence="6">The sequence shown here is derived from an EMBL/GenBank/DDBJ whole genome shotgun (WGS) entry which is preliminary data.</text>
</comment>
<feature type="compositionally biased region" description="Low complexity" evidence="4">
    <location>
        <begin position="1011"/>
        <end position="1024"/>
    </location>
</feature>
<dbReference type="AlphaFoldDB" id="A0A9D4Z283"/>
<dbReference type="Proteomes" id="UP001055712">
    <property type="component" value="Unassembled WGS sequence"/>
</dbReference>
<feature type="compositionally biased region" description="Gly residues" evidence="4">
    <location>
        <begin position="1025"/>
        <end position="1035"/>
    </location>
</feature>
<dbReference type="GO" id="GO:0005737">
    <property type="term" value="C:cytoplasm"/>
    <property type="evidence" value="ECO:0007669"/>
    <property type="project" value="UniProtKB-SubCell"/>
</dbReference>
<keyword evidence="2" id="KW-0963">Cytoplasm</keyword>
<feature type="domain" description="MIF4G" evidence="5">
    <location>
        <begin position="478"/>
        <end position="670"/>
    </location>
</feature>
<evidence type="ECO:0000256" key="4">
    <source>
        <dbReference type="SAM" id="MobiDB-lite"/>
    </source>
</evidence>
<feature type="compositionally biased region" description="Gly residues" evidence="4">
    <location>
        <begin position="427"/>
        <end position="436"/>
    </location>
</feature>
<dbReference type="InterPro" id="IPR016024">
    <property type="entry name" value="ARM-type_fold"/>
</dbReference>
<feature type="domain" description="MIF4G" evidence="5">
    <location>
        <begin position="65"/>
        <end position="311"/>
    </location>
</feature>
<evidence type="ECO:0000313" key="6">
    <source>
        <dbReference type="EMBL" id="KAI3438041.1"/>
    </source>
</evidence>
<evidence type="ECO:0000259" key="5">
    <source>
        <dbReference type="SMART" id="SM00543"/>
    </source>
</evidence>
<dbReference type="PANTHER" id="PTHR12839">
    <property type="entry name" value="NONSENSE-MEDIATED MRNA DECAY PROTEIN 2 UP-FRAMESHIFT SUPPRESSOR 2"/>
    <property type="match status" value="1"/>
</dbReference>
<dbReference type="Pfam" id="PF04050">
    <property type="entry name" value="Upf2"/>
    <property type="match status" value="1"/>
</dbReference>
<evidence type="ECO:0000256" key="1">
    <source>
        <dbReference type="ARBA" id="ARBA00004496"/>
    </source>
</evidence>
<feature type="region of interest" description="Disordered" evidence="4">
    <location>
        <begin position="1112"/>
        <end position="1151"/>
    </location>
</feature>
<feature type="compositionally biased region" description="Basic and acidic residues" evidence="4">
    <location>
        <begin position="464"/>
        <end position="475"/>
    </location>
</feature>
<accession>A0A9D4Z283</accession>
<feature type="compositionally biased region" description="Low complexity" evidence="4">
    <location>
        <begin position="1038"/>
        <end position="1047"/>
    </location>
</feature>
<protein>
    <recommendedName>
        <fullName evidence="5">MIF4G domain-containing protein</fullName>
    </recommendedName>
</protein>
<feature type="compositionally biased region" description="Low complexity" evidence="4">
    <location>
        <begin position="416"/>
        <end position="426"/>
    </location>
</feature>
<feature type="compositionally biased region" description="Acidic residues" evidence="4">
    <location>
        <begin position="942"/>
        <end position="977"/>
    </location>
</feature>
<name>A0A9D4Z283_CHLVU</name>
<dbReference type="InterPro" id="IPR003890">
    <property type="entry name" value="MIF4G-like_typ-3"/>
</dbReference>
<reference evidence="6" key="1">
    <citation type="journal article" date="2019" name="Plant J.">
        <title>Chlorella vulgaris genome assembly and annotation reveals the molecular basis for metabolic acclimation to high light conditions.</title>
        <authorList>
            <person name="Cecchin M."/>
            <person name="Marcolungo L."/>
            <person name="Rossato M."/>
            <person name="Girolomoni L."/>
            <person name="Cosentino E."/>
            <person name="Cuine S."/>
            <person name="Li-Beisson Y."/>
            <person name="Delledonne M."/>
            <person name="Ballottari M."/>
        </authorList>
    </citation>
    <scope>NUCLEOTIDE SEQUENCE</scope>
    <source>
        <strain evidence="6">211/11P</strain>
    </source>
</reference>
<evidence type="ECO:0000256" key="2">
    <source>
        <dbReference type="ARBA" id="ARBA00022490"/>
    </source>
</evidence>
<organism evidence="6 7">
    <name type="scientific">Chlorella vulgaris</name>
    <name type="common">Green alga</name>
    <dbReference type="NCBI Taxonomy" id="3077"/>
    <lineage>
        <taxon>Eukaryota</taxon>
        <taxon>Viridiplantae</taxon>
        <taxon>Chlorophyta</taxon>
        <taxon>core chlorophytes</taxon>
        <taxon>Trebouxiophyceae</taxon>
        <taxon>Chlorellales</taxon>
        <taxon>Chlorellaceae</taxon>
        <taxon>Chlorella clade</taxon>
        <taxon>Chlorella</taxon>
    </lineage>
</organism>
<sequence length="1151" mass="123344">MGHDGTQDDHDAAGGEAASLDALKDATVKINEAAEALERRAELRAVNLAPERPSEDALKKLDSSMKRNSALIRKLKSLSEESRRGVLDDIAKTNQSKYVSEVVGAICEAPLKVKDVAAALAVCSALHQRYAEFARELVGGLAKLCVSADEEKAGVARKRAVLRLLVELLLAGLYSAHSVLLHIVKHLVAAADFQKDAEGAQASLSLLTALARAGREELLGLPHTLPVALAPASLESGEEGGELAAAAEAYRGAVARYEAALASRHTLPPEAQQQLRASVERCFEAACEALQGSHAALQATEAENARVLNNRGDLPEDMAAAYEAQRKAFEGLQRTAAQLGEVLDRLLPELKQGMTRIAAAADGGGGGGAAPADQAQQVFEDEETRSFYESLVDLRTVVPAVLLGEKGKESEQQQDGTAASGEQQEGAEGGGGGGKGAAAEGGAAAAKSSTAGSGSKVPVGDDSQEGKAEEPREPSQLDLLVSRLPGCVTKELADELAVNFCYLQNKGARKRLVRALAAELPPGALALLPFYARVAATLSRVFPEVGQGVVAHLEAEFAALQRSKDATPRTLEPRVRNMRYVAELSKFRVFPHGAAFSMLKALLDDFSGHNIDAACAMVETAGRFFYRLPETSTRTANFLEVMMKLRNARNLDARQSGLVDSAYFAVRAADRGAKRKQREPEQEYIRYLVYERLPLGQITKVLKKLRRLPWARFERYLVKTLVRATHKGRFSQIPHIASLAAGLSRYHPSLGVGLVDEVLEAVEAGLEVPDAGHYQRRVAAVRLLGELYNYKLITSQVIFATLHLILAYGHEAGTPPEVSRRLDPPANYFRLRLVCTLLEVCGQYFTRGPARRKLDRFLPYLQRYLLAKPPLPLDVEFDVQDLWDHLKLKPPQCDSYEAACAAVADIEAAEAAAAAKGLAPIEEESDREDGEEGGEGGSDGGSDAEGEEGGSQAEGEEEDEEARQEGGGDEEEEEEEEGVRMVRPAYQAAAEVDDDFEREFSQLMLDYQGRPAAAGAAPRQPGLGAAAGLGGGGPGPLLPSAAHGAPSQAGDGGEGEAVSFRVMMKRGGKDDRTRELHIPLTAGMAAHLRLKEEQEAAEKAELKRLVLAANTRDQQEQLDAVRAAQQHRRSGARGYYGRGGGRGSGGGERLL</sequence>
<feature type="compositionally biased region" description="Acidic residues" evidence="4">
    <location>
        <begin position="921"/>
        <end position="934"/>
    </location>
</feature>
<keyword evidence="3" id="KW-0175">Coiled coil</keyword>